<organism evidence="2 3">
    <name type="scientific">Necator americanus</name>
    <name type="common">Human hookworm</name>
    <dbReference type="NCBI Taxonomy" id="51031"/>
    <lineage>
        <taxon>Eukaryota</taxon>
        <taxon>Metazoa</taxon>
        <taxon>Ecdysozoa</taxon>
        <taxon>Nematoda</taxon>
        <taxon>Chromadorea</taxon>
        <taxon>Rhabditida</taxon>
        <taxon>Rhabditina</taxon>
        <taxon>Rhabditomorpha</taxon>
        <taxon>Strongyloidea</taxon>
        <taxon>Ancylostomatidae</taxon>
        <taxon>Bunostominae</taxon>
        <taxon>Necator</taxon>
    </lineage>
</organism>
<sequence length="96" mass="10846">MGVKVDGRQLHFADDIVLTTSRISQAERMLPELNETCSCIDLQLSLQKTMLTRNGCLSDAQFTLNGMNISECTSYVYLGRKINMKNDMTPEVGRRK</sequence>
<dbReference type="Proteomes" id="UP001303046">
    <property type="component" value="Unassembled WGS sequence"/>
</dbReference>
<dbReference type="PROSITE" id="PS50878">
    <property type="entry name" value="RT_POL"/>
    <property type="match status" value="1"/>
</dbReference>
<name>A0ABR1ESW8_NECAM</name>
<evidence type="ECO:0000259" key="1">
    <source>
        <dbReference type="PROSITE" id="PS50878"/>
    </source>
</evidence>
<evidence type="ECO:0000313" key="2">
    <source>
        <dbReference type="EMBL" id="KAK6765742.1"/>
    </source>
</evidence>
<comment type="caution">
    <text evidence="2">The sequence shown here is derived from an EMBL/GenBank/DDBJ whole genome shotgun (WGS) entry which is preliminary data.</text>
</comment>
<evidence type="ECO:0000313" key="3">
    <source>
        <dbReference type="Proteomes" id="UP001303046"/>
    </source>
</evidence>
<dbReference type="EMBL" id="JAVFWL010000006">
    <property type="protein sequence ID" value="KAK6765742.1"/>
    <property type="molecule type" value="Genomic_DNA"/>
</dbReference>
<feature type="domain" description="Reverse transcriptase" evidence="1">
    <location>
        <begin position="1"/>
        <end position="69"/>
    </location>
</feature>
<accession>A0ABR1ESW8</accession>
<proteinExistence type="predicted"/>
<keyword evidence="3" id="KW-1185">Reference proteome</keyword>
<dbReference type="InterPro" id="IPR000477">
    <property type="entry name" value="RT_dom"/>
</dbReference>
<reference evidence="2 3" key="1">
    <citation type="submission" date="2023-08" db="EMBL/GenBank/DDBJ databases">
        <title>A Necator americanus chromosomal reference genome.</title>
        <authorList>
            <person name="Ilik V."/>
            <person name="Petrzelkova K.J."/>
            <person name="Pardy F."/>
            <person name="Fuh T."/>
            <person name="Niatou-Singa F.S."/>
            <person name="Gouil Q."/>
            <person name="Baker L."/>
            <person name="Ritchie M.E."/>
            <person name="Jex A.R."/>
            <person name="Gazzola D."/>
            <person name="Li H."/>
            <person name="Toshio Fujiwara R."/>
            <person name="Zhan B."/>
            <person name="Aroian R.V."/>
            <person name="Pafco B."/>
            <person name="Schwarz E.M."/>
        </authorList>
    </citation>
    <scope>NUCLEOTIDE SEQUENCE [LARGE SCALE GENOMIC DNA]</scope>
    <source>
        <strain evidence="2 3">Aroian</strain>
        <tissue evidence="2">Whole animal</tissue>
    </source>
</reference>
<protein>
    <recommendedName>
        <fullName evidence="1">Reverse transcriptase domain-containing protein</fullName>
    </recommendedName>
</protein>
<gene>
    <name evidence="2" type="primary">Necator_chrX.g25737</name>
    <name evidence="2" type="ORF">RB195_025571</name>
</gene>